<evidence type="ECO:0008006" key="3">
    <source>
        <dbReference type="Google" id="ProtNLM"/>
    </source>
</evidence>
<gene>
    <name evidence="2" type="ORF">DSM112329_03310</name>
</gene>
<dbReference type="AlphaFoldDB" id="A0AAU7AXV1"/>
<organism evidence="2">
    <name type="scientific">Paraconexibacter sp. AEG42_29</name>
    <dbReference type="NCBI Taxonomy" id="2997339"/>
    <lineage>
        <taxon>Bacteria</taxon>
        <taxon>Bacillati</taxon>
        <taxon>Actinomycetota</taxon>
        <taxon>Thermoleophilia</taxon>
        <taxon>Solirubrobacterales</taxon>
        <taxon>Paraconexibacteraceae</taxon>
        <taxon>Paraconexibacter</taxon>
    </lineage>
</organism>
<feature type="region of interest" description="Disordered" evidence="1">
    <location>
        <begin position="1"/>
        <end position="29"/>
    </location>
</feature>
<feature type="compositionally biased region" description="Basic residues" evidence="1">
    <location>
        <begin position="1"/>
        <end position="11"/>
    </location>
</feature>
<dbReference type="EMBL" id="CP114014">
    <property type="protein sequence ID" value="XAY06439.1"/>
    <property type="molecule type" value="Genomic_DNA"/>
</dbReference>
<proteinExistence type="predicted"/>
<accession>A0AAU7AXV1</accession>
<sequence length="187" mass="21072">MNSRNPKRRPPRPISDSQRSMLADMHRDVDVRRVPPQIDEIFQRAMAGDPVTQRETQRIIEALKENARPNDELLLHDKQLFWLEKLGGEDAATAAEGLTRDQFPRLVVAALKDTYGTDSFEEVLELPLPTVKKWAAHLVGGAGLVFGTSQRERQLTLIQAAVQPRDLQAPMKRLYNDLVQAAERAAS</sequence>
<evidence type="ECO:0000313" key="2">
    <source>
        <dbReference type="EMBL" id="XAY06439.1"/>
    </source>
</evidence>
<name>A0AAU7AXV1_9ACTN</name>
<dbReference type="KEGG" id="parq:DSM112329_03310"/>
<dbReference type="RefSeq" id="WP_354697673.1">
    <property type="nucleotide sequence ID" value="NZ_CP114014.1"/>
</dbReference>
<reference evidence="2" key="1">
    <citation type="submission" date="2022-12" db="EMBL/GenBank/DDBJ databases">
        <title>Paraconexibacter alkalitolerans sp. nov. and Baekduia alba sp. nov., isolated from soil and emended description of the genera Paraconexibacter (Chun et al., 2020) and Baekduia (An et al., 2020).</title>
        <authorList>
            <person name="Vieira S."/>
            <person name="Huber K.J."/>
            <person name="Geppert A."/>
            <person name="Wolf J."/>
            <person name="Neumann-Schaal M."/>
            <person name="Muesken M."/>
            <person name="Overmann J."/>
        </authorList>
    </citation>
    <scope>NUCLEOTIDE SEQUENCE</scope>
    <source>
        <strain evidence="2">AEG42_29</strain>
    </source>
</reference>
<protein>
    <recommendedName>
        <fullName evidence="3">DUF2336 domain-containing protein</fullName>
    </recommendedName>
</protein>
<evidence type="ECO:0000256" key="1">
    <source>
        <dbReference type="SAM" id="MobiDB-lite"/>
    </source>
</evidence>